<dbReference type="RefSeq" id="WP_143105129.1">
    <property type="nucleotide sequence ID" value="NZ_FOYT01000001.1"/>
</dbReference>
<evidence type="ECO:0000313" key="2">
    <source>
        <dbReference type="Proteomes" id="UP000198531"/>
    </source>
</evidence>
<gene>
    <name evidence="1" type="ORF">SAMN04487947_1639</name>
</gene>
<dbReference type="Proteomes" id="UP000198531">
    <property type="component" value="Unassembled WGS sequence"/>
</dbReference>
<organism evidence="1 2">
    <name type="scientific">Halogeometricum rufum</name>
    <dbReference type="NCBI Taxonomy" id="553469"/>
    <lineage>
        <taxon>Archaea</taxon>
        <taxon>Methanobacteriati</taxon>
        <taxon>Methanobacteriota</taxon>
        <taxon>Stenosarchaea group</taxon>
        <taxon>Halobacteria</taxon>
        <taxon>Halobacteriales</taxon>
        <taxon>Haloferacaceae</taxon>
        <taxon>Halogeometricum</taxon>
    </lineage>
</organism>
<proteinExistence type="predicted"/>
<dbReference type="EMBL" id="FOYT01000001">
    <property type="protein sequence ID" value="SFR45552.1"/>
    <property type="molecule type" value="Genomic_DNA"/>
</dbReference>
<dbReference type="AlphaFoldDB" id="A0A1I6GTL5"/>
<reference evidence="2" key="1">
    <citation type="submission" date="2016-10" db="EMBL/GenBank/DDBJ databases">
        <authorList>
            <person name="Varghese N."/>
            <person name="Submissions S."/>
        </authorList>
    </citation>
    <scope>NUCLEOTIDE SEQUENCE [LARGE SCALE GENOMIC DNA]</scope>
    <source>
        <strain evidence="2">CGMCC 1.7736</strain>
    </source>
</reference>
<evidence type="ECO:0000313" key="1">
    <source>
        <dbReference type="EMBL" id="SFR45552.1"/>
    </source>
</evidence>
<dbReference type="STRING" id="553469.SAMN04487947_1639"/>
<dbReference type="OrthoDB" id="262886at2157"/>
<name>A0A1I6GTL5_9EURY</name>
<keyword evidence="2" id="KW-1185">Reference proteome</keyword>
<accession>A0A1I6GTL5</accession>
<protein>
    <submittedName>
        <fullName evidence="1">Uncharacterized protein</fullName>
    </submittedName>
</protein>
<sequence>MPVRPVDRDVLSDICGEIAQDNCGFLYVDRAKDRIQSEYESADKSMLKAGSVTASSIEETLSDLAADDAFEFERLRPRAYYISPFGGGGLEKQIMSTLTTLFRTQMVVTAEAIRDAFDIAHDDLAFFTRELRNRRFVMRIAAGNREYFTVGGYLEEETDEPGLTDKLETKSFSGKISHEQLEDAIAVSATSDVINYLQSEGYIVDLDGEYLVCSALDEFTRGVTKEISDDVVEAFEDAGYAMPRDEYDSLVETRVTDVSSVLDASRTVHDDTLSETRVLNSVRENLESGYDIRVRDGVAVHADPLSEVVEDYASDLVRQSMANGGAATPSSVMEDVDAELDELHLASTEAGNAHVRDQIREAAAERANAAFETE</sequence>